<dbReference type="Gene3D" id="2.130.10.10">
    <property type="entry name" value="YVTN repeat-like/Quinoprotein amine dehydrogenase"/>
    <property type="match status" value="6"/>
</dbReference>
<feature type="repeat" description="WD" evidence="3">
    <location>
        <begin position="1793"/>
        <end position="1834"/>
    </location>
</feature>
<gene>
    <name evidence="4" type="ORF">TTHERM_00628500</name>
</gene>
<dbReference type="STRING" id="312017.Q23RU8"/>
<reference evidence="5" key="1">
    <citation type="journal article" date="2006" name="PLoS Biol.">
        <title>Macronuclear genome sequence of the ciliate Tetrahymena thermophila, a model eukaryote.</title>
        <authorList>
            <person name="Eisen J.A."/>
            <person name="Coyne R.S."/>
            <person name="Wu M."/>
            <person name="Wu D."/>
            <person name="Thiagarajan M."/>
            <person name="Wortman J.R."/>
            <person name="Badger J.H."/>
            <person name="Ren Q."/>
            <person name="Amedeo P."/>
            <person name="Jones K.M."/>
            <person name="Tallon L.J."/>
            <person name="Delcher A.L."/>
            <person name="Salzberg S.L."/>
            <person name="Silva J.C."/>
            <person name="Haas B.J."/>
            <person name="Majoros W.H."/>
            <person name="Farzad M."/>
            <person name="Carlton J.M."/>
            <person name="Smith R.K. Jr."/>
            <person name="Garg J."/>
            <person name="Pearlman R.E."/>
            <person name="Karrer K.M."/>
            <person name="Sun L."/>
            <person name="Manning G."/>
            <person name="Elde N.C."/>
            <person name="Turkewitz A.P."/>
            <person name="Asai D.J."/>
            <person name="Wilkes D.E."/>
            <person name="Wang Y."/>
            <person name="Cai H."/>
            <person name="Collins K."/>
            <person name="Stewart B.A."/>
            <person name="Lee S.R."/>
            <person name="Wilamowska K."/>
            <person name="Weinberg Z."/>
            <person name="Ruzzo W.L."/>
            <person name="Wloga D."/>
            <person name="Gaertig J."/>
            <person name="Frankel J."/>
            <person name="Tsao C.-C."/>
            <person name="Gorovsky M.A."/>
            <person name="Keeling P.J."/>
            <person name="Waller R.F."/>
            <person name="Patron N.J."/>
            <person name="Cherry J.M."/>
            <person name="Stover N.A."/>
            <person name="Krieger C.J."/>
            <person name="del Toro C."/>
            <person name="Ryder H.F."/>
            <person name="Williamson S.C."/>
            <person name="Barbeau R.A."/>
            <person name="Hamilton E.P."/>
            <person name="Orias E."/>
        </authorList>
    </citation>
    <scope>NUCLEOTIDE SEQUENCE [LARGE SCALE GENOMIC DNA]</scope>
    <source>
        <strain evidence="5">SB210</strain>
    </source>
</reference>
<dbReference type="InterPro" id="IPR036322">
    <property type="entry name" value="WD40_repeat_dom_sf"/>
</dbReference>
<dbReference type="KEGG" id="tet:TTHERM_00628500"/>
<dbReference type="InterPro" id="IPR019775">
    <property type="entry name" value="WD40_repeat_CS"/>
</dbReference>
<dbReference type="eggNOG" id="KOG0266">
    <property type="taxonomic scope" value="Eukaryota"/>
</dbReference>
<keyword evidence="1 3" id="KW-0853">WD repeat</keyword>
<dbReference type="EMBL" id="GG662641">
    <property type="protein sequence ID" value="EAR99291.2"/>
    <property type="molecule type" value="Genomic_DNA"/>
</dbReference>
<dbReference type="PROSITE" id="PS50082">
    <property type="entry name" value="WD_REPEATS_2"/>
    <property type="match status" value="13"/>
</dbReference>
<sequence>MLCAQTQSEITRFQVRKTFQKHSNSFEKIANPFDLKDLNMSGKQTKQKYSFYEGLSQTKKQILINSWRQKGSKYVLDKIEKLKQTNCFRRQDLLKGGGNCCSNQNQSLDKYSIYQAIDEAKFQETENNHGIDENFKRSYNKVRKNTQFKQMEQIQGNGEQSDEIKNILQRLLLCNKDKITTKVNTYRFYTIEMFNLCMSYSLSGVDCIRLVDNRQIIDLLDSLVSHFKKNLELFPCLDLQFIFSFLYALNEEDFDKRTDKYDEIQLISEFTKMEMVGKMKSLIHLKNIANDQIDEEQVISKLKEGAFNRQNQQLESPWEIVQRIRDKILFSKDIVVRQIGVIQIEKKHSKQDELSFYINKFIELTEMSSSSQLSYTITYLMIQISFILERFIVLENQQAGTQTAQLRSKVGDKSYEKLIQILKQFFKSTQVQQQSFLKFSVQDIYFRFLSVKILLQFYVLNFQQDDLFIHLLFCYLTEKDTQIKIVFQNSKQFCHDLKVKLESKEKDNLIQQVIQYQQDRLKNLESNKISKSEIQNIVDEIKSVDDFIYKISLSLIEKWELEARQRLEADIADKNDILLEVQDLYIDQNIQFLEGKDIFEEKNKLESINAINLIREFFLIPKQKDSDQQCKILTILAEGGTGKSMLIKKLETALMRERSSSNQQEKEKGSHELLNKDYSSKKKVNFIPFMVKCNCLTADNPSLEEYFKQQGLSMNEIEQLQKMEIHKLILLDGYDEFTGDYFKIYQKLQLNNWKNTLFIVSSRMEKITQNDAKVYFSAYDQQGNREESSYCIVKLKEFEKKDILEYCNKFSNKFYLQQKQVDTQDQQDHMKLNNDEDISEQQKQFYDIMEQCLKNNQLENLLFLPINLYLFTRLIIGKSSEEIKEMIKNISDQIQIQDIFFKEQFKREAIDFINQNGLDIRNQQLQNEICNSYFLYFQTIAMQMFQNKGKQSNFLQLYKNEINFELQQIQFQSLNQKYIEPLKYKIQNYVNTKIITRVKDVEIDQDLYQQEKDQNMQIIEFKHKSLYEYFAARAMKHDFDQHKEDIYKLDMSKLSQFNINKRIIMTTQKNASEQQILLKLYKIIKSDIDSESFKQNYFQEDIALTNRYIQYLKKSQISQPSEKSQIDVGSSNLLSALFLSKFSFPSLEFSKCSFSQAYLPGHSRKCANFQDCNLENSFLENQYFERFETSNTKHSVTSSIQKIFAYEDVYTFSNAIFYKDTIISITKTGYINQFQFISDKDSSIHKKLRSNQITSTCLKQIYFVSSEDIFLTRTEKSLFEIDCNSFEKLRTFQFSDKIINLQINNSNYIVTLANELNYFGNIKDGFKQLDQIQGCVYQFINDTIITTQNNIIYFYNIKNQQLIKSRDFNDSSLNISAISADGKYLATVNPDGLSCNIYDLKEFDLIKIIDGYSQQITSIAFSKDGNHFASGSLDQNCKVFNVQKQFELAHIFQENPSAISSVSFSLDNKYLLLTYEQSLCVQSVKNKFLNLKRIEAHTQIMKSMALSSDGKYLATCSFDKTCIIWDMQNEFNMVHQIQAHTESVNYITFSPDGKYLATISQDKTCKIWDVDNKFQLFDKIQGDQINIDSIAFSADGKYLAATNLDKTFKIMKFEKGFQTIKKIENQSAYDFYSKIKFSRDMKYLGVIKGSYICEIYDVSKGFELVKEILNVSTFAFSPNGNYLATGCWEKSCRIYSVERNFEQIAITEEHSKDITSIDFSQDGKYLVTGSSDTTCKIWSIEKDFQLINTTFGHTQNIYQVAFSVDSKYLVSLSGDQTFKIWGLDKQFEYIKSLKGHANAITSAIFSPSCKYLITSSDDSTCRVYDTEKGFEVISTINQHAQKVTSVDFSPDGKYLATVSWDQTCKIFNALKEFELVISIQAHDFFISYCKFSQDGKYLATCSWDQSCKIWDVNNEFQLLHTIRGHSLEIIQVTFSYDGKYLATCSLDETCKIWNAQKEFEIITTIQGHTQGVTSVAFSKNGKYFVTGSLDNSFKIWEVQNQFQLIKTIEQHTHTVSSICFSLDDKFLATGSEDKTCKIWDVENQFELTCIVEGHSKDILHISFSPDGRYLTTSSQDISSKIWTTKKLSQQKNQDNITALAYSTDGKYIASCSGNNQWKIWEQSTNMNLKISNLKPCNSQSNNQIEFIINSGVNNKHEKADNVALGSLKEEKIKFNLIQQIQNSKNSNLNKISYQQLYEL</sequence>
<dbReference type="InterPro" id="IPR015943">
    <property type="entry name" value="WD40/YVTN_repeat-like_dom_sf"/>
</dbReference>
<dbReference type="eggNOG" id="KOG0272">
    <property type="taxonomic scope" value="Eukaryota"/>
</dbReference>
<dbReference type="PROSITE" id="PS50294">
    <property type="entry name" value="WD_REPEATS_REGION"/>
    <property type="match status" value="11"/>
</dbReference>
<feature type="repeat" description="WD" evidence="3">
    <location>
        <begin position="2051"/>
        <end position="2092"/>
    </location>
</feature>
<proteinExistence type="predicted"/>
<name>Q23RU8_TETTS</name>
<feature type="repeat" description="WD" evidence="3">
    <location>
        <begin position="1707"/>
        <end position="1748"/>
    </location>
</feature>
<dbReference type="PANTHER" id="PTHR19879">
    <property type="entry name" value="TRANSCRIPTION INITIATION FACTOR TFIID"/>
    <property type="match status" value="1"/>
</dbReference>
<feature type="repeat" description="WD" evidence="3">
    <location>
        <begin position="1922"/>
        <end position="1963"/>
    </location>
</feature>
<feature type="repeat" description="WD" evidence="3">
    <location>
        <begin position="1965"/>
        <end position="2006"/>
    </location>
</feature>
<dbReference type="InterPro" id="IPR020472">
    <property type="entry name" value="WD40_PAC1"/>
</dbReference>
<feature type="repeat" description="WD" evidence="3">
    <location>
        <begin position="1494"/>
        <end position="1529"/>
    </location>
</feature>
<feature type="repeat" description="WD" evidence="3">
    <location>
        <begin position="2089"/>
        <end position="2130"/>
    </location>
</feature>
<dbReference type="GeneID" id="7846215"/>
<evidence type="ECO:0000313" key="4">
    <source>
        <dbReference type="EMBL" id="EAR99291.2"/>
    </source>
</evidence>
<feature type="repeat" description="WD" evidence="3">
    <location>
        <begin position="1750"/>
        <end position="1784"/>
    </location>
</feature>
<evidence type="ECO:0000313" key="5">
    <source>
        <dbReference type="Proteomes" id="UP000009168"/>
    </source>
</evidence>
<evidence type="ECO:0000256" key="3">
    <source>
        <dbReference type="PROSITE-ProRule" id="PRU00221"/>
    </source>
</evidence>
<dbReference type="InterPro" id="IPR001680">
    <property type="entry name" value="WD40_rpt"/>
</dbReference>
<organism evidence="4 5">
    <name type="scientific">Tetrahymena thermophila (strain SB210)</name>
    <dbReference type="NCBI Taxonomy" id="312017"/>
    <lineage>
        <taxon>Eukaryota</taxon>
        <taxon>Sar</taxon>
        <taxon>Alveolata</taxon>
        <taxon>Ciliophora</taxon>
        <taxon>Intramacronucleata</taxon>
        <taxon>Oligohymenophorea</taxon>
        <taxon>Hymenostomatida</taxon>
        <taxon>Tetrahymenina</taxon>
        <taxon>Tetrahymenidae</taxon>
        <taxon>Tetrahymena</taxon>
    </lineage>
</organism>
<dbReference type="PANTHER" id="PTHR19879:SF9">
    <property type="entry name" value="TRANSCRIPTION INITIATION FACTOR TFIID SUBUNIT 5"/>
    <property type="match status" value="1"/>
</dbReference>
<feature type="repeat" description="WD" evidence="3">
    <location>
        <begin position="1879"/>
        <end position="1914"/>
    </location>
</feature>
<feature type="repeat" description="WD" evidence="3">
    <location>
        <begin position="2008"/>
        <end position="2043"/>
    </location>
</feature>
<feature type="repeat" description="WD" evidence="3">
    <location>
        <begin position="1537"/>
        <end position="1572"/>
    </location>
</feature>
<dbReference type="PRINTS" id="PR00320">
    <property type="entry name" value="GPROTEINBRPT"/>
</dbReference>
<accession>Q23RU8</accession>
<dbReference type="PROSITE" id="PS00678">
    <property type="entry name" value="WD_REPEATS_1"/>
    <property type="match status" value="4"/>
</dbReference>
<dbReference type="Proteomes" id="UP000009168">
    <property type="component" value="Unassembled WGS sequence"/>
</dbReference>
<dbReference type="OrthoDB" id="305208at2759"/>
<dbReference type="HOGENOM" id="CLU_000947_0_0_1"/>
<feature type="repeat" description="WD" evidence="3">
    <location>
        <begin position="1836"/>
        <end position="1868"/>
    </location>
</feature>
<evidence type="ECO:0000256" key="1">
    <source>
        <dbReference type="ARBA" id="ARBA00022574"/>
    </source>
</evidence>
<dbReference type="RefSeq" id="XP_001019536.2">
    <property type="nucleotide sequence ID" value="XM_001019536.2"/>
</dbReference>
<keyword evidence="5" id="KW-1185">Reference proteome</keyword>
<dbReference type="Pfam" id="PF00400">
    <property type="entry name" value="WD40"/>
    <property type="match status" value="14"/>
</dbReference>
<dbReference type="SUPFAM" id="SSF50978">
    <property type="entry name" value="WD40 repeat-like"/>
    <property type="match status" value="3"/>
</dbReference>
<evidence type="ECO:0000256" key="2">
    <source>
        <dbReference type="ARBA" id="ARBA00022737"/>
    </source>
</evidence>
<dbReference type="SMART" id="SM00320">
    <property type="entry name" value="WD40"/>
    <property type="match status" value="17"/>
</dbReference>
<dbReference type="InParanoid" id="Q23RU8"/>
<keyword evidence="2" id="KW-0677">Repeat</keyword>
<dbReference type="CDD" id="cd00200">
    <property type="entry name" value="WD40"/>
    <property type="match status" value="2"/>
</dbReference>
<protein>
    <submittedName>
        <fullName evidence="4">WD domain, G-beta repeat protein</fullName>
    </submittedName>
</protein>
<feature type="repeat" description="WD" evidence="3">
    <location>
        <begin position="1409"/>
        <end position="1443"/>
    </location>
</feature>